<sequence>MLTDFYNDLMGGAYRRTYRRTRKTKKRKDNRRSHVNLKKRTRIARNSNLYNHYLRWVPTEHEYRRQKSPILHMPVQVQIPEQSNAARQYFNYRRPPDGEEDVDYNAKSKWNLEDVISYLQHIPKQVRKVILTSLFGATLGLIIDALLGGPWGLTTRLLRLIVSLVPGGKILLLALDGLGYFLGKSNNPNLVAYDPDLIKFGTDIQKNINGRLTEDIVRAAEEQLGGGFMRTLAALLSAAASAGTHLKIAPPAIPLAVIKPFQR</sequence>
<accession>Q8JVF2</accession>
<feature type="transmembrane region" description="Helical" evidence="1">
    <location>
        <begin position="157"/>
        <end position="175"/>
    </location>
</feature>
<name>Q8JVF2_9ADEN</name>
<proteinExistence type="predicted"/>
<gene>
    <name evidence="2" type="primary">p32k</name>
</gene>
<keyword evidence="1" id="KW-1133">Transmembrane helix</keyword>
<reference evidence="2" key="2">
    <citation type="submission" date="2002-07" db="EMBL/GenBank/DDBJ databases">
        <authorList>
            <person name="Harrach B."/>
        </authorList>
    </citation>
    <scope>NUCLEOTIDE SEQUENCE</scope>
    <source>
        <strain evidence="2">Rus</strain>
    </source>
</reference>
<feature type="transmembrane region" description="Helical" evidence="1">
    <location>
        <begin position="129"/>
        <end position="151"/>
    </location>
</feature>
<keyword evidence="1" id="KW-0812">Transmembrane</keyword>
<dbReference type="EMBL" id="AF238880">
    <property type="protein sequence ID" value="AAM83405.1"/>
    <property type="molecule type" value="Genomic_DNA"/>
</dbReference>
<organism evidence="2">
    <name type="scientific">Bovine atadenovirus D</name>
    <dbReference type="NCBI Taxonomy" id="130499"/>
    <lineage>
        <taxon>Viruses</taxon>
        <taxon>Varidnaviria</taxon>
        <taxon>Bamfordvirae</taxon>
        <taxon>Preplasmiviricota</taxon>
        <taxon>Polisuviricotina</taxon>
        <taxon>Pharingeaviricetes</taxon>
        <taxon>Rowavirales</taxon>
        <taxon>Adenoviridae</taxon>
        <taxon>Barthadenovirus</taxon>
        <taxon>Barthadenovirus bosquartum</taxon>
    </lineage>
</organism>
<evidence type="ECO:0000313" key="2">
    <source>
        <dbReference type="EMBL" id="AAM83405.1"/>
    </source>
</evidence>
<keyword evidence="1" id="KW-0472">Membrane</keyword>
<protein>
    <submittedName>
        <fullName evidence="2">p32K-like protein</fullName>
    </submittedName>
</protein>
<reference evidence="2" key="1">
    <citation type="journal article" date="2001" name="Virus Genes">
        <title>Four new inverted terminal repeat sequences from bovine adenoviruses reveal striking differences in the length and content of the ITRs.</title>
        <authorList>
            <person name="Dan A."/>
            <person name="Elo P."/>
            <person name="Harrach B."/>
            <person name="Zadori Z."/>
            <person name="Benko M."/>
        </authorList>
    </citation>
    <scope>NUCLEOTIDE SEQUENCE</scope>
    <source>
        <strain evidence="2">Rus</strain>
    </source>
</reference>
<evidence type="ECO:0000256" key="1">
    <source>
        <dbReference type="SAM" id="Phobius"/>
    </source>
</evidence>